<evidence type="ECO:0000256" key="1">
    <source>
        <dbReference type="ARBA" id="ARBA00023242"/>
    </source>
</evidence>
<dbReference type="InterPro" id="IPR053157">
    <property type="entry name" value="Sterol_Uptake_Regulator"/>
</dbReference>
<dbReference type="AlphaFoldDB" id="A0A136IIC7"/>
<dbReference type="InterPro" id="IPR036864">
    <property type="entry name" value="Zn2-C6_fun-type_DNA-bd_sf"/>
</dbReference>
<dbReference type="STRING" id="196109.A0A136IIC7"/>
<dbReference type="InParanoid" id="A0A136IIC7"/>
<organism evidence="3 4">
    <name type="scientific">Microdochium bolleyi</name>
    <dbReference type="NCBI Taxonomy" id="196109"/>
    <lineage>
        <taxon>Eukaryota</taxon>
        <taxon>Fungi</taxon>
        <taxon>Dikarya</taxon>
        <taxon>Ascomycota</taxon>
        <taxon>Pezizomycotina</taxon>
        <taxon>Sordariomycetes</taxon>
        <taxon>Xylariomycetidae</taxon>
        <taxon>Xylariales</taxon>
        <taxon>Microdochiaceae</taxon>
        <taxon>Microdochium</taxon>
    </lineage>
</organism>
<dbReference type="InterPro" id="IPR001138">
    <property type="entry name" value="Zn2Cys6_DnaBD"/>
</dbReference>
<dbReference type="PROSITE" id="PS50048">
    <property type="entry name" value="ZN2_CY6_FUNGAL_2"/>
    <property type="match status" value="1"/>
</dbReference>
<proteinExistence type="predicted"/>
<evidence type="ECO:0000313" key="3">
    <source>
        <dbReference type="EMBL" id="KXJ84662.1"/>
    </source>
</evidence>
<reference evidence="4" key="1">
    <citation type="submission" date="2016-02" db="EMBL/GenBank/DDBJ databases">
        <title>Draft genome sequence of Microdochium bolleyi, a fungal endophyte of beachgrass.</title>
        <authorList>
            <consortium name="DOE Joint Genome Institute"/>
            <person name="David A.S."/>
            <person name="May G."/>
            <person name="Haridas S."/>
            <person name="Lim J."/>
            <person name="Wang M."/>
            <person name="Labutti K."/>
            <person name="Lipzen A."/>
            <person name="Barry K."/>
            <person name="Grigoriev I.V."/>
        </authorList>
    </citation>
    <scope>NUCLEOTIDE SEQUENCE [LARGE SCALE GENOMIC DNA]</scope>
    <source>
        <strain evidence="4">J235TASD1</strain>
    </source>
</reference>
<dbReference type="PROSITE" id="PS00463">
    <property type="entry name" value="ZN2_CY6_FUNGAL_1"/>
    <property type="match status" value="1"/>
</dbReference>
<dbReference type="SUPFAM" id="SSF57701">
    <property type="entry name" value="Zn2/Cys6 DNA-binding domain"/>
    <property type="match status" value="1"/>
</dbReference>
<dbReference type="GO" id="GO:0001228">
    <property type="term" value="F:DNA-binding transcription activator activity, RNA polymerase II-specific"/>
    <property type="evidence" value="ECO:0007669"/>
    <property type="project" value="TreeGrafter"/>
</dbReference>
<dbReference type="SMART" id="SM00066">
    <property type="entry name" value="GAL4"/>
    <property type="match status" value="1"/>
</dbReference>
<dbReference type="Gene3D" id="4.10.240.10">
    <property type="entry name" value="Zn(2)-C6 fungal-type DNA-binding domain"/>
    <property type="match status" value="1"/>
</dbReference>
<accession>A0A136IIC7</accession>
<keyword evidence="1" id="KW-0539">Nucleus</keyword>
<dbReference type="PANTHER" id="PTHR47784:SF4">
    <property type="entry name" value="ZN(II)2CYS6 TRANSCRIPTION FACTOR (EUROFUNG)"/>
    <property type="match status" value="1"/>
</dbReference>
<dbReference type="Pfam" id="PF00172">
    <property type="entry name" value="Zn_clus"/>
    <property type="match status" value="1"/>
</dbReference>
<dbReference type="CDD" id="cd00067">
    <property type="entry name" value="GAL4"/>
    <property type="match status" value="1"/>
</dbReference>
<keyword evidence="4" id="KW-1185">Reference proteome</keyword>
<gene>
    <name evidence="3" type="ORF">Micbo1qcDRAFT_170050</name>
</gene>
<evidence type="ECO:0000313" key="4">
    <source>
        <dbReference type="Proteomes" id="UP000070501"/>
    </source>
</evidence>
<name>A0A136IIC7_9PEZI</name>
<evidence type="ECO:0000259" key="2">
    <source>
        <dbReference type="PROSITE" id="PS50048"/>
    </source>
</evidence>
<dbReference type="EMBL" id="KQ964363">
    <property type="protein sequence ID" value="KXJ84662.1"/>
    <property type="molecule type" value="Genomic_DNA"/>
</dbReference>
<dbReference type="OrthoDB" id="4937900at2759"/>
<protein>
    <recommendedName>
        <fullName evidence="2">Zn(2)-C6 fungal-type domain-containing protein</fullName>
    </recommendedName>
</protein>
<dbReference type="GO" id="GO:0008270">
    <property type="term" value="F:zinc ion binding"/>
    <property type="evidence" value="ECO:0007669"/>
    <property type="project" value="InterPro"/>
</dbReference>
<feature type="domain" description="Zn(2)-C6 fungal-type" evidence="2">
    <location>
        <begin position="16"/>
        <end position="46"/>
    </location>
</feature>
<dbReference type="PANTHER" id="PTHR47784">
    <property type="entry name" value="STEROL UPTAKE CONTROL PROTEIN 2"/>
    <property type="match status" value="1"/>
</dbReference>
<sequence length="409" mass="45380">MKRAVTRRKHNKSRTGCKQCKQRRVKCDESLPSCRRCIGATRACSLTDTAPLSATRISCSPTLLSPPVSSQSDSRITDSGAYSAIPVGRESAGTPGSLFTASHLELLHHFLTSFEQSAIHDSIRGVRLCRITARYAYSTPYLLDQVLAFSAAHKSTIMDDSQRREFLLAEAVYLQTRALTKFNLVQHNLSEDNCLQVYLFSSLLSQQAIFEALSFSGELPGLLDRLISSLALCRGVIAVAALWWRPIRIKLAAEMGESTDGQAEEEASWARGTLPRGHFAKILQLIAQCSLNQPAKDACERAIRLLQQMADDQGSLTAPPLEQSGFVQRWLVMLPVELSDLVSQRRPEALVILAGFGLIVHNTKGYWDYGSSGRHLIESISRYLGPYWNPMLEPILQVVHKDDTLASRH</sequence>
<dbReference type="Proteomes" id="UP000070501">
    <property type="component" value="Unassembled WGS sequence"/>
</dbReference>